<dbReference type="PRINTS" id="PR00759">
    <property type="entry name" value="BASICPTASE"/>
</dbReference>
<dbReference type="PANTHER" id="PTHR10083">
    <property type="entry name" value="KUNITZ-TYPE PROTEASE INHIBITOR-RELATED"/>
    <property type="match status" value="1"/>
</dbReference>
<proteinExistence type="predicted"/>
<dbReference type="InterPro" id="IPR020901">
    <property type="entry name" value="Prtase_inh_Kunz-CS"/>
</dbReference>
<evidence type="ECO:0000259" key="5">
    <source>
        <dbReference type="PROSITE" id="PS50279"/>
    </source>
</evidence>
<keyword evidence="3" id="KW-1015">Disulfide bond</keyword>
<dbReference type="InterPro" id="IPR036880">
    <property type="entry name" value="Kunitz_BPTI_sf"/>
</dbReference>
<dbReference type="CDD" id="cd00109">
    <property type="entry name" value="Kunitz-type"/>
    <property type="match status" value="1"/>
</dbReference>
<reference evidence="6 7" key="1">
    <citation type="submission" date="2024-03" db="EMBL/GenBank/DDBJ databases">
        <title>The genome assembly and annotation of the cricket Gryllus longicercus Weissman &amp; Gray.</title>
        <authorList>
            <person name="Szrajer S."/>
            <person name="Gray D."/>
            <person name="Ylla G."/>
        </authorList>
    </citation>
    <scope>NUCLEOTIDE SEQUENCE [LARGE SCALE GENOMIC DNA]</scope>
    <source>
        <strain evidence="6">DAG 2021-001</strain>
        <tissue evidence="6">Whole body minus gut</tissue>
    </source>
</reference>
<dbReference type="PROSITE" id="PS00280">
    <property type="entry name" value="BPTI_KUNITZ_1"/>
    <property type="match status" value="1"/>
</dbReference>
<evidence type="ECO:0000256" key="4">
    <source>
        <dbReference type="SAM" id="SignalP"/>
    </source>
</evidence>
<dbReference type="GO" id="GO:0005615">
    <property type="term" value="C:extracellular space"/>
    <property type="evidence" value="ECO:0007669"/>
    <property type="project" value="TreeGrafter"/>
</dbReference>
<keyword evidence="7" id="KW-1185">Reference proteome</keyword>
<dbReference type="PANTHER" id="PTHR10083:SF373">
    <property type="entry name" value="SERINE PEPTIDASE INHIBITOR, KUNITZ TYPE, 2"/>
    <property type="match status" value="1"/>
</dbReference>
<protein>
    <recommendedName>
        <fullName evidence="5">BPTI/Kunitz inhibitor domain-containing protein</fullName>
    </recommendedName>
</protein>
<dbReference type="InterPro" id="IPR050098">
    <property type="entry name" value="TFPI/VKTCI-like"/>
</dbReference>
<feature type="signal peptide" evidence="4">
    <location>
        <begin position="1"/>
        <end position="22"/>
    </location>
</feature>
<comment type="caution">
    <text evidence="6">The sequence shown here is derived from an EMBL/GenBank/DDBJ whole genome shotgun (WGS) entry which is preliminary data.</text>
</comment>
<evidence type="ECO:0000256" key="3">
    <source>
        <dbReference type="ARBA" id="ARBA00023157"/>
    </source>
</evidence>
<dbReference type="SUPFAM" id="SSF57362">
    <property type="entry name" value="BPTI-like"/>
    <property type="match status" value="1"/>
</dbReference>
<dbReference type="FunFam" id="4.10.410.10:FF:000020">
    <property type="entry name" value="Collagen, type VI, alpha 3"/>
    <property type="match status" value="1"/>
</dbReference>
<feature type="chain" id="PRO_5043040071" description="BPTI/Kunitz inhibitor domain-containing protein" evidence="4">
    <location>
        <begin position="23"/>
        <end position="93"/>
    </location>
</feature>
<keyword evidence="4" id="KW-0732">Signal</keyword>
<accession>A0AAN9VVV0</accession>
<evidence type="ECO:0000313" key="6">
    <source>
        <dbReference type="EMBL" id="KAK7865119.1"/>
    </source>
</evidence>
<sequence length="93" mass="10181">MSRLAPAAAIVIAVALVCITSASEEWTRPEGCLQPAETGVCEALIYRYAYKVSSDQCEQFVFGGCDANFNNFESQEECEQRCKPPPSPPSDEE</sequence>
<dbReference type="GO" id="GO:0004867">
    <property type="term" value="F:serine-type endopeptidase inhibitor activity"/>
    <property type="evidence" value="ECO:0007669"/>
    <property type="project" value="UniProtKB-KW"/>
</dbReference>
<gene>
    <name evidence="6" type="ORF">R5R35_014648</name>
</gene>
<evidence type="ECO:0000256" key="1">
    <source>
        <dbReference type="ARBA" id="ARBA00022690"/>
    </source>
</evidence>
<feature type="domain" description="BPTI/Kunitz inhibitor" evidence="5">
    <location>
        <begin position="32"/>
        <end position="82"/>
    </location>
</feature>
<dbReference type="Pfam" id="PF00014">
    <property type="entry name" value="Kunitz_BPTI"/>
    <property type="match status" value="1"/>
</dbReference>
<dbReference type="PROSITE" id="PS50279">
    <property type="entry name" value="BPTI_KUNITZ_2"/>
    <property type="match status" value="1"/>
</dbReference>
<organism evidence="6 7">
    <name type="scientific">Gryllus longicercus</name>
    <dbReference type="NCBI Taxonomy" id="2509291"/>
    <lineage>
        <taxon>Eukaryota</taxon>
        <taxon>Metazoa</taxon>
        <taxon>Ecdysozoa</taxon>
        <taxon>Arthropoda</taxon>
        <taxon>Hexapoda</taxon>
        <taxon>Insecta</taxon>
        <taxon>Pterygota</taxon>
        <taxon>Neoptera</taxon>
        <taxon>Polyneoptera</taxon>
        <taxon>Orthoptera</taxon>
        <taxon>Ensifera</taxon>
        <taxon>Gryllidea</taxon>
        <taxon>Grylloidea</taxon>
        <taxon>Gryllidae</taxon>
        <taxon>Gryllinae</taxon>
        <taxon>Gryllus</taxon>
    </lineage>
</organism>
<dbReference type="Proteomes" id="UP001378592">
    <property type="component" value="Unassembled WGS sequence"/>
</dbReference>
<dbReference type="Gene3D" id="4.10.410.10">
    <property type="entry name" value="Pancreatic trypsin inhibitor Kunitz domain"/>
    <property type="match status" value="1"/>
</dbReference>
<dbReference type="InterPro" id="IPR002223">
    <property type="entry name" value="Kunitz_BPTI"/>
</dbReference>
<keyword evidence="2" id="KW-0722">Serine protease inhibitor</keyword>
<name>A0AAN9VVV0_9ORTH</name>
<dbReference type="SMART" id="SM00131">
    <property type="entry name" value="KU"/>
    <property type="match status" value="1"/>
</dbReference>
<evidence type="ECO:0000256" key="2">
    <source>
        <dbReference type="ARBA" id="ARBA00022900"/>
    </source>
</evidence>
<dbReference type="EMBL" id="JAZDUA010000186">
    <property type="protein sequence ID" value="KAK7865119.1"/>
    <property type="molecule type" value="Genomic_DNA"/>
</dbReference>
<dbReference type="AlphaFoldDB" id="A0AAN9VVV0"/>
<keyword evidence="1" id="KW-0646">Protease inhibitor</keyword>
<evidence type="ECO:0000313" key="7">
    <source>
        <dbReference type="Proteomes" id="UP001378592"/>
    </source>
</evidence>